<evidence type="ECO:0000259" key="1">
    <source>
        <dbReference type="PROSITE" id="PS50966"/>
    </source>
</evidence>
<sequence>MIFEPPMTHEPPRELTPKNVIYWSEHYMKLKGTDHGKAIQTKARIFLKKGCIEYDPNETKYDAYRGYDGHRFICKPIPGYNSTTYRMWYNKEAEEFECSCQFYQKTKLQCSHITALWMQIKIWNYKRVERR</sequence>
<dbReference type="PROSITE" id="PS50966">
    <property type="entry name" value="ZF_SWIM"/>
    <property type="match status" value="1"/>
</dbReference>
<gene>
    <name evidence="2" type="ORF">LCGC14_3024650</name>
</gene>
<dbReference type="AlphaFoldDB" id="A0A0F8XHF4"/>
<comment type="caution">
    <text evidence="2">The sequence shown here is derived from an EMBL/GenBank/DDBJ whole genome shotgun (WGS) entry which is preliminary data.</text>
</comment>
<reference evidence="2" key="1">
    <citation type="journal article" date="2015" name="Nature">
        <title>Complex archaea that bridge the gap between prokaryotes and eukaryotes.</title>
        <authorList>
            <person name="Spang A."/>
            <person name="Saw J.H."/>
            <person name="Jorgensen S.L."/>
            <person name="Zaremba-Niedzwiedzka K."/>
            <person name="Martijn J."/>
            <person name="Lind A.E."/>
            <person name="van Eijk R."/>
            <person name="Schleper C."/>
            <person name="Guy L."/>
            <person name="Ettema T.J."/>
        </authorList>
    </citation>
    <scope>NUCLEOTIDE SEQUENCE</scope>
</reference>
<protein>
    <recommendedName>
        <fullName evidence="1">SWIM-type domain-containing protein</fullName>
    </recommendedName>
</protein>
<name>A0A0F8XHF4_9ZZZZ</name>
<proteinExistence type="predicted"/>
<dbReference type="Pfam" id="PF04434">
    <property type="entry name" value="SWIM"/>
    <property type="match status" value="1"/>
</dbReference>
<organism evidence="2">
    <name type="scientific">marine sediment metagenome</name>
    <dbReference type="NCBI Taxonomy" id="412755"/>
    <lineage>
        <taxon>unclassified sequences</taxon>
        <taxon>metagenomes</taxon>
        <taxon>ecological metagenomes</taxon>
    </lineage>
</organism>
<evidence type="ECO:0000313" key="2">
    <source>
        <dbReference type="EMBL" id="KKK60410.1"/>
    </source>
</evidence>
<dbReference type="EMBL" id="LAZR01062985">
    <property type="protein sequence ID" value="KKK60410.1"/>
    <property type="molecule type" value="Genomic_DNA"/>
</dbReference>
<dbReference type="GO" id="GO:0008270">
    <property type="term" value="F:zinc ion binding"/>
    <property type="evidence" value="ECO:0007669"/>
    <property type="project" value="InterPro"/>
</dbReference>
<dbReference type="InterPro" id="IPR007527">
    <property type="entry name" value="Znf_SWIM"/>
</dbReference>
<feature type="domain" description="SWIM-type" evidence="1">
    <location>
        <begin position="85"/>
        <end position="121"/>
    </location>
</feature>
<accession>A0A0F8XHF4</accession>